<evidence type="ECO:0000256" key="2">
    <source>
        <dbReference type="ARBA" id="ARBA00023125"/>
    </source>
</evidence>
<comment type="caution">
    <text evidence="8">The sequence shown here is derived from an EMBL/GenBank/DDBJ whole genome shotgun (WGS) entry which is preliminary data.</text>
</comment>
<sequence length="429" mass="48592">MLPRHSQARNAKLSRIKVAEAPKPRPRLSEEDTRKLTALLTEKFKVEPKDFQVAAIKAQIEGVDMIVQAPTGAGKTMLAAGPHIWPGNENKFTIMTCPLLSLEEEMVQTFETEFGLKAIALNSKNGACEPEKINDILALKYQIILISPEMLQSRPFTNRVLRNTPFMRNMISMFIDEAHCVVHWGAEFRKKYGTLGKLRVFFPRGTPVLAVSATLTPRVVRTIHRSLYFSQSEAQSRFVNKGNDRPNVSIVVRACEHPLNSYADLDFLIPEDLNDPQDIPKTYIYVDNIAVGGEIIDYLNAKIRARLGLEDSNLSRKARKRLQGITLQEWVVTYLMSIVSCNGNFRKHFRTGSSVPGVLPEGEGERDLPYFSLSDLLTTSTYSISHNLLHRSHLNPGRRRHTPRKDHEVQQPRRNVIQSLYVNTHSPMA</sequence>
<dbReference type="Gene3D" id="3.40.50.300">
    <property type="entry name" value="P-loop containing nucleotide triphosphate hydrolases"/>
    <property type="match status" value="1"/>
</dbReference>
<dbReference type="SUPFAM" id="SSF52540">
    <property type="entry name" value="P-loop containing nucleoside triphosphate hydrolases"/>
    <property type="match status" value="1"/>
</dbReference>
<dbReference type="OrthoDB" id="3238224at2759"/>
<dbReference type="GO" id="GO:0005524">
    <property type="term" value="F:ATP binding"/>
    <property type="evidence" value="ECO:0007669"/>
    <property type="project" value="InterPro"/>
</dbReference>
<feature type="compositionally biased region" description="Basic residues" evidence="6">
    <location>
        <begin position="391"/>
        <end position="404"/>
    </location>
</feature>
<evidence type="ECO:0000313" key="9">
    <source>
        <dbReference type="Proteomes" id="UP000230002"/>
    </source>
</evidence>
<protein>
    <recommendedName>
        <fullName evidence="5">DNA 3'-5' helicase</fullName>
        <ecNumber evidence="5">5.6.2.4</ecNumber>
    </recommendedName>
</protein>
<evidence type="ECO:0000256" key="1">
    <source>
        <dbReference type="ARBA" id="ARBA00005446"/>
    </source>
</evidence>
<dbReference type="InterPro" id="IPR014001">
    <property type="entry name" value="Helicase_ATP-bd"/>
</dbReference>
<keyword evidence="3" id="KW-0413">Isomerase</keyword>
<dbReference type="InterPro" id="IPR027417">
    <property type="entry name" value="P-loop_NTPase"/>
</dbReference>
<dbReference type="PROSITE" id="PS51192">
    <property type="entry name" value="HELICASE_ATP_BIND_1"/>
    <property type="match status" value="1"/>
</dbReference>
<evidence type="ECO:0000259" key="7">
    <source>
        <dbReference type="PROSITE" id="PS51192"/>
    </source>
</evidence>
<dbReference type="AlphaFoldDB" id="A0A2G8SL16"/>
<dbReference type="GO" id="GO:0000724">
    <property type="term" value="P:double-strand break repair via homologous recombination"/>
    <property type="evidence" value="ECO:0007669"/>
    <property type="project" value="TreeGrafter"/>
</dbReference>
<dbReference type="GO" id="GO:0043138">
    <property type="term" value="F:3'-5' DNA helicase activity"/>
    <property type="evidence" value="ECO:0007669"/>
    <property type="project" value="UniProtKB-EC"/>
</dbReference>
<keyword evidence="9" id="KW-1185">Reference proteome</keyword>
<dbReference type="Proteomes" id="UP000230002">
    <property type="component" value="Unassembled WGS sequence"/>
</dbReference>
<dbReference type="STRING" id="1077348.A0A2G8SL16"/>
<dbReference type="SMART" id="SM00487">
    <property type="entry name" value="DEXDc"/>
    <property type="match status" value="1"/>
</dbReference>
<dbReference type="GO" id="GO:0009378">
    <property type="term" value="F:four-way junction helicase activity"/>
    <property type="evidence" value="ECO:0007669"/>
    <property type="project" value="TreeGrafter"/>
</dbReference>
<dbReference type="PANTHER" id="PTHR13710:SF105">
    <property type="entry name" value="ATP-DEPENDENT DNA HELICASE Q1"/>
    <property type="match status" value="1"/>
</dbReference>
<dbReference type="Pfam" id="PF00270">
    <property type="entry name" value="DEAD"/>
    <property type="match status" value="1"/>
</dbReference>
<dbReference type="EMBL" id="AYKW01000005">
    <property type="protein sequence ID" value="PIL34433.1"/>
    <property type="molecule type" value="Genomic_DNA"/>
</dbReference>
<feature type="region of interest" description="Disordered" evidence="6">
    <location>
        <begin position="391"/>
        <end position="414"/>
    </location>
</feature>
<feature type="domain" description="Helicase ATP-binding" evidence="7">
    <location>
        <begin position="56"/>
        <end position="233"/>
    </location>
</feature>
<comment type="catalytic activity">
    <reaction evidence="4">
        <text>Couples ATP hydrolysis with the unwinding of duplex DNA by translocating in the 3'-5' direction.</text>
        <dbReference type="EC" id="5.6.2.4"/>
    </reaction>
</comment>
<dbReference type="GO" id="GO:0003677">
    <property type="term" value="F:DNA binding"/>
    <property type="evidence" value="ECO:0007669"/>
    <property type="project" value="UniProtKB-KW"/>
</dbReference>
<accession>A0A2G8SL16</accession>
<evidence type="ECO:0000256" key="4">
    <source>
        <dbReference type="ARBA" id="ARBA00034617"/>
    </source>
</evidence>
<dbReference type="PANTHER" id="PTHR13710">
    <property type="entry name" value="DNA HELICASE RECQ FAMILY MEMBER"/>
    <property type="match status" value="1"/>
</dbReference>
<name>A0A2G8SL16_9APHY</name>
<dbReference type="GO" id="GO:0005737">
    <property type="term" value="C:cytoplasm"/>
    <property type="evidence" value="ECO:0007669"/>
    <property type="project" value="TreeGrafter"/>
</dbReference>
<evidence type="ECO:0000256" key="6">
    <source>
        <dbReference type="SAM" id="MobiDB-lite"/>
    </source>
</evidence>
<evidence type="ECO:0000256" key="5">
    <source>
        <dbReference type="ARBA" id="ARBA00034808"/>
    </source>
</evidence>
<dbReference type="InterPro" id="IPR011545">
    <property type="entry name" value="DEAD/DEAH_box_helicase_dom"/>
</dbReference>
<gene>
    <name evidence="8" type="ORF">GSI_03208</name>
</gene>
<evidence type="ECO:0000313" key="8">
    <source>
        <dbReference type="EMBL" id="PIL34433.1"/>
    </source>
</evidence>
<evidence type="ECO:0000256" key="3">
    <source>
        <dbReference type="ARBA" id="ARBA00023235"/>
    </source>
</evidence>
<dbReference type="EC" id="5.6.2.4" evidence="5"/>
<organism evidence="8 9">
    <name type="scientific">Ganoderma sinense ZZ0214-1</name>
    <dbReference type="NCBI Taxonomy" id="1077348"/>
    <lineage>
        <taxon>Eukaryota</taxon>
        <taxon>Fungi</taxon>
        <taxon>Dikarya</taxon>
        <taxon>Basidiomycota</taxon>
        <taxon>Agaricomycotina</taxon>
        <taxon>Agaricomycetes</taxon>
        <taxon>Polyporales</taxon>
        <taxon>Polyporaceae</taxon>
        <taxon>Ganoderma</taxon>
    </lineage>
</organism>
<comment type="similarity">
    <text evidence="1">Belongs to the helicase family. RecQ subfamily.</text>
</comment>
<reference evidence="8 9" key="1">
    <citation type="journal article" date="2015" name="Sci. Rep.">
        <title>Chromosome-level genome map provides insights into diverse defense mechanisms in the medicinal fungus Ganoderma sinense.</title>
        <authorList>
            <person name="Zhu Y."/>
            <person name="Xu J."/>
            <person name="Sun C."/>
            <person name="Zhou S."/>
            <person name="Xu H."/>
            <person name="Nelson D.R."/>
            <person name="Qian J."/>
            <person name="Song J."/>
            <person name="Luo H."/>
            <person name="Xiang L."/>
            <person name="Li Y."/>
            <person name="Xu Z."/>
            <person name="Ji A."/>
            <person name="Wang L."/>
            <person name="Lu S."/>
            <person name="Hayward A."/>
            <person name="Sun W."/>
            <person name="Li X."/>
            <person name="Schwartz D.C."/>
            <person name="Wang Y."/>
            <person name="Chen S."/>
        </authorList>
    </citation>
    <scope>NUCLEOTIDE SEQUENCE [LARGE SCALE GENOMIC DNA]</scope>
    <source>
        <strain evidence="8 9">ZZ0214-1</strain>
    </source>
</reference>
<dbReference type="GO" id="GO:0005694">
    <property type="term" value="C:chromosome"/>
    <property type="evidence" value="ECO:0007669"/>
    <property type="project" value="TreeGrafter"/>
</dbReference>
<keyword evidence="2" id="KW-0238">DNA-binding</keyword>
<proteinExistence type="inferred from homology"/>